<accession>A0A0M3I279</accession>
<reference evidence="2" key="1">
    <citation type="submission" date="2017-02" db="UniProtKB">
        <authorList>
            <consortium name="WormBaseParasite"/>
        </authorList>
    </citation>
    <scope>IDENTIFICATION</scope>
</reference>
<evidence type="ECO:0000313" key="2">
    <source>
        <dbReference type="WBParaSite" id="ALUE_0001053301-mRNA-1"/>
    </source>
</evidence>
<dbReference type="AlphaFoldDB" id="A0A0M3I279"/>
<organism evidence="1 2">
    <name type="scientific">Ascaris lumbricoides</name>
    <name type="common">Giant roundworm</name>
    <dbReference type="NCBI Taxonomy" id="6252"/>
    <lineage>
        <taxon>Eukaryota</taxon>
        <taxon>Metazoa</taxon>
        <taxon>Ecdysozoa</taxon>
        <taxon>Nematoda</taxon>
        <taxon>Chromadorea</taxon>
        <taxon>Rhabditida</taxon>
        <taxon>Spirurina</taxon>
        <taxon>Ascaridomorpha</taxon>
        <taxon>Ascaridoidea</taxon>
        <taxon>Ascarididae</taxon>
        <taxon>Ascaris</taxon>
    </lineage>
</organism>
<name>A0A0M3I279_ASCLU</name>
<proteinExistence type="predicted"/>
<keyword evidence="1" id="KW-1185">Reference proteome</keyword>
<dbReference type="Proteomes" id="UP000036681">
    <property type="component" value="Unplaced"/>
</dbReference>
<dbReference type="WBParaSite" id="ALUE_0001053301-mRNA-1">
    <property type="protein sequence ID" value="ALUE_0001053301-mRNA-1"/>
    <property type="gene ID" value="ALUE_0001053301"/>
</dbReference>
<sequence>MLGVGRTVDGAVRCRHWKSVCLLNHGRMRGRHWISSRLKRCGGSSREWTFLRDRGRSDMAYDYSSFRWEDFSTGYTHGEKDMCVLQVSELRLQFNCLKFFFASFQLERYLTLQPNEQWGRLVAIPGERASVPPDGLVDADDTTNFRKEDFDNIIFCLFSLRFAEIVLNDV</sequence>
<evidence type="ECO:0000313" key="1">
    <source>
        <dbReference type="Proteomes" id="UP000036681"/>
    </source>
</evidence>
<protein>
    <submittedName>
        <fullName evidence="2">F-box protein</fullName>
    </submittedName>
</protein>